<gene>
    <name evidence="2" type="ORF">P9271_11895</name>
</gene>
<name>A0ABU6NY26_9BACI</name>
<keyword evidence="1" id="KW-0472">Membrane</keyword>
<sequence length="32" mass="3731">MLEYLTDVSFVLIALIGSIIALLFIFFKKRRV</sequence>
<organism evidence="2 3">
    <name type="scientific">Metabacillus fastidiosus</name>
    <dbReference type="NCBI Taxonomy" id="1458"/>
    <lineage>
        <taxon>Bacteria</taxon>
        <taxon>Bacillati</taxon>
        <taxon>Bacillota</taxon>
        <taxon>Bacilli</taxon>
        <taxon>Bacillales</taxon>
        <taxon>Bacillaceae</taxon>
        <taxon>Metabacillus</taxon>
    </lineage>
</organism>
<dbReference type="EMBL" id="JARTFS010000008">
    <property type="protein sequence ID" value="MED4402021.1"/>
    <property type="molecule type" value="Genomic_DNA"/>
</dbReference>
<protein>
    <submittedName>
        <fullName evidence="2">LPXTG cell wall anchor domain-containing protein</fullName>
    </submittedName>
</protein>
<dbReference type="Proteomes" id="UP001342826">
    <property type="component" value="Unassembled WGS sequence"/>
</dbReference>
<keyword evidence="3" id="KW-1185">Reference proteome</keyword>
<keyword evidence="1" id="KW-0812">Transmembrane</keyword>
<accession>A0ABU6NY26</accession>
<evidence type="ECO:0000313" key="2">
    <source>
        <dbReference type="EMBL" id="MED4402021.1"/>
    </source>
</evidence>
<proteinExistence type="predicted"/>
<keyword evidence="1" id="KW-1133">Transmembrane helix</keyword>
<comment type="caution">
    <text evidence="2">The sequence shown here is derived from an EMBL/GenBank/DDBJ whole genome shotgun (WGS) entry which is preliminary data.</text>
</comment>
<dbReference type="RefSeq" id="WP_328015291.1">
    <property type="nucleotide sequence ID" value="NZ_JARTFS010000008.1"/>
</dbReference>
<feature type="transmembrane region" description="Helical" evidence="1">
    <location>
        <begin position="6"/>
        <end position="27"/>
    </location>
</feature>
<dbReference type="NCBIfam" id="NF045534">
    <property type="entry name" value="small_EYxxD"/>
    <property type="match status" value="1"/>
</dbReference>
<evidence type="ECO:0000256" key="1">
    <source>
        <dbReference type="SAM" id="Phobius"/>
    </source>
</evidence>
<dbReference type="NCBIfam" id="TIGR01167">
    <property type="entry name" value="LPXTG_anchor"/>
    <property type="match status" value="1"/>
</dbReference>
<evidence type="ECO:0000313" key="3">
    <source>
        <dbReference type="Proteomes" id="UP001342826"/>
    </source>
</evidence>
<reference evidence="2 3" key="1">
    <citation type="submission" date="2023-03" db="EMBL/GenBank/DDBJ databases">
        <title>Bacillus Genome Sequencing.</title>
        <authorList>
            <person name="Dunlap C."/>
        </authorList>
    </citation>
    <scope>NUCLEOTIDE SEQUENCE [LARGE SCALE GENOMIC DNA]</scope>
    <source>
        <strain evidence="2 3">NRS-1717</strain>
    </source>
</reference>